<accession>A0ABQ6RZK6</accession>
<dbReference type="Proteomes" id="UP000324870">
    <property type="component" value="Unassembled WGS sequence"/>
</dbReference>
<evidence type="ECO:0000259" key="1">
    <source>
        <dbReference type="Pfam" id="PF01807"/>
    </source>
</evidence>
<dbReference type="EMBL" id="VVND01000105">
    <property type="protein sequence ID" value="KAA3157012.1"/>
    <property type="molecule type" value="Genomic_DNA"/>
</dbReference>
<feature type="non-terminal residue" evidence="2">
    <location>
        <position position="99"/>
    </location>
</feature>
<keyword evidence="3" id="KW-1185">Reference proteome</keyword>
<name>A0ABQ6RZK6_9BACT</name>
<feature type="domain" description="Zinc finger CHC2-type" evidence="1">
    <location>
        <begin position="8"/>
        <end position="76"/>
    </location>
</feature>
<reference evidence="2 3" key="1">
    <citation type="journal article" date="2019" name="Nat. Med.">
        <title>A library of human gut bacterial isolates paired with longitudinal multiomics data enables mechanistic microbiome research.</title>
        <authorList>
            <person name="Poyet M."/>
            <person name="Groussin M."/>
            <person name="Gibbons S.M."/>
            <person name="Avila-Pacheco J."/>
            <person name="Jiang X."/>
            <person name="Kearney S.M."/>
            <person name="Perrotta A.R."/>
            <person name="Berdy B."/>
            <person name="Zhao S."/>
            <person name="Lieberman T.D."/>
            <person name="Swanson P.K."/>
            <person name="Smith M."/>
            <person name="Roesemann S."/>
            <person name="Alexander J.E."/>
            <person name="Rich S.A."/>
            <person name="Livny J."/>
            <person name="Vlamakis H."/>
            <person name="Clish C."/>
            <person name="Bullock K."/>
            <person name="Deik A."/>
            <person name="Scott J."/>
            <person name="Pierce K.A."/>
            <person name="Xavier R.J."/>
            <person name="Alm E.J."/>
        </authorList>
    </citation>
    <scope>NUCLEOTIDE SEQUENCE [LARGE SCALE GENOMIC DNA]</scope>
    <source>
        <strain evidence="2 3">BIOML-A1</strain>
    </source>
</reference>
<dbReference type="RefSeq" id="WP_240049177.1">
    <property type="nucleotide sequence ID" value="NZ_RCXA01000126.1"/>
</dbReference>
<evidence type="ECO:0000313" key="2">
    <source>
        <dbReference type="EMBL" id="KAA3157012.1"/>
    </source>
</evidence>
<sequence>MTIAEAKQVRIVDFLAQLGHHAQHIKSEQYWYFSPLRNERTPSFKVNDRINEWYDFGEATGGDLVELTKNICRTDSVSEALAYIERLVNGASLPRTRMP</sequence>
<dbReference type="Pfam" id="PF01807">
    <property type="entry name" value="Zn_ribbon_DnaG"/>
    <property type="match status" value="1"/>
</dbReference>
<dbReference type="InterPro" id="IPR036977">
    <property type="entry name" value="DNA_primase_Znf_CHC2"/>
</dbReference>
<proteinExistence type="predicted"/>
<dbReference type="SUPFAM" id="SSF57783">
    <property type="entry name" value="Zinc beta-ribbon"/>
    <property type="match status" value="1"/>
</dbReference>
<dbReference type="InterPro" id="IPR002694">
    <property type="entry name" value="Znf_CHC2"/>
</dbReference>
<gene>
    <name evidence="2" type="ORF">F2A26_15335</name>
</gene>
<organism evidence="2 3">
    <name type="scientific">Alistipes finegoldii</name>
    <dbReference type="NCBI Taxonomy" id="214856"/>
    <lineage>
        <taxon>Bacteria</taxon>
        <taxon>Pseudomonadati</taxon>
        <taxon>Bacteroidota</taxon>
        <taxon>Bacteroidia</taxon>
        <taxon>Bacteroidales</taxon>
        <taxon>Rikenellaceae</taxon>
        <taxon>Alistipes</taxon>
    </lineage>
</organism>
<protein>
    <submittedName>
        <fullName evidence="2">DNA primase</fullName>
    </submittedName>
</protein>
<dbReference type="Gene3D" id="3.90.580.10">
    <property type="entry name" value="Zinc finger, CHC2-type domain"/>
    <property type="match status" value="1"/>
</dbReference>
<evidence type="ECO:0000313" key="3">
    <source>
        <dbReference type="Proteomes" id="UP000324870"/>
    </source>
</evidence>
<comment type="caution">
    <text evidence="2">The sequence shown here is derived from an EMBL/GenBank/DDBJ whole genome shotgun (WGS) entry which is preliminary data.</text>
</comment>